<evidence type="ECO:0000313" key="2">
    <source>
        <dbReference type="Proteomes" id="UP001055811"/>
    </source>
</evidence>
<dbReference type="Proteomes" id="UP001055811">
    <property type="component" value="Linkage Group LG04"/>
</dbReference>
<evidence type="ECO:0000313" key="1">
    <source>
        <dbReference type="EMBL" id="KAI3750867.1"/>
    </source>
</evidence>
<proteinExistence type="predicted"/>
<reference evidence="2" key="1">
    <citation type="journal article" date="2022" name="Mol. Ecol. Resour.">
        <title>The genomes of chicory, endive, great burdock and yacon provide insights into Asteraceae palaeo-polyploidization history and plant inulin production.</title>
        <authorList>
            <person name="Fan W."/>
            <person name="Wang S."/>
            <person name="Wang H."/>
            <person name="Wang A."/>
            <person name="Jiang F."/>
            <person name="Liu H."/>
            <person name="Zhao H."/>
            <person name="Xu D."/>
            <person name="Zhang Y."/>
        </authorList>
    </citation>
    <scope>NUCLEOTIDE SEQUENCE [LARGE SCALE GENOMIC DNA]</scope>
    <source>
        <strain evidence="2">cv. Punajuju</strain>
    </source>
</reference>
<gene>
    <name evidence="1" type="ORF">L2E82_21744</name>
</gene>
<keyword evidence="2" id="KW-1185">Reference proteome</keyword>
<name>A0ACB9DX99_CICIN</name>
<sequence>MKSCLSPVSLWLSAFVSLVVVPARCLSLVIYCCFSVAIHYDFLARIVLNRGYSSILRSFHFGSFLTVPLGTFLRLTKDGLSQLGISNLYNSISSLGDGNYFESGDVRTMLLCPKLDCLYYRVTDFLPIYEVNKSRCQFLKGQATFIVFNELEVTASPSIATISKCNTLGVPVGDLEVLDVSIGEPESLLLLKTSVTSILALTDFFNEFGKKLKVKQST</sequence>
<reference evidence="1 2" key="2">
    <citation type="journal article" date="2022" name="Mol. Ecol. Resour.">
        <title>The genomes of chicory, endive, great burdock and yacon provide insights into Asteraceae paleo-polyploidization history and plant inulin production.</title>
        <authorList>
            <person name="Fan W."/>
            <person name="Wang S."/>
            <person name="Wang H."/>
            <person name="Wang A."/>
            <person name="Jiang F."/>
            <person name="Liu H."/>
            <person name="Zhao H."/>
            <person name="Xu D."/>
            <person name="Zhang Y."/>
        </authorList>
    </citation>
    <scope>NUCLEOTIDE SEQUENCE [LARGE SCALE GENOMIC DNA]</scope>
    <source>
        <strain evidence="2">cv. Punajuju</strain>
        <tissue evidence="1">Leaves</tissue>
    </source>
</reference>
<dbReference type="EMBL" id="CM042012">
    <property type="protein sequence ID" value="KAI3750867.1"/>
    <property type="molecule type" value="Genomic_DNA"/>
</dbReference>
<comment type="caution">
    <text evidence="1">The sequence shown here is derived from an EMBL/GenBank/DDBJ whole genome shotgun (WGS) entry which is preliminary data.</text>
</comment>
<accession>A0ACB9DX99</accession>
<organism evidence="1 2">
    <name type="scientific">Cichorium intybus</name>
    <name type="common">Chicory</name>
    <dbReference type="NCBI Taxonomy" id="13427"/>
    <lineage>
        <taxon>Eukaryota</taxon>
        <taxon>Viridiplantae</taxon>
        <taxon>Streptophyta</taxon>
        <taxon>Embryophyta</taxon>
        <taxon>Tracheophyta</taxon>
        <taxon>Spermatophyta</taxon>
        <taxon>Magnoliopsida</taxon>
        <taxon>eudicotyledons</taxon>
        <taxon>Gunneridae</taxon>
        <taxon>Pentapetalae</taxon>
        <taxon>asterids</taxon>
        <taxon>campanulids</taxon>
        <taxon>Asterales</taxon>
        <taxon>Asteraceae</taxon>
        <taxon>Cichorioideae</taxon>
        <taxon>Cichorieae</taxon>
        <taxon>Cichoriinae</taxon>
        <taxon>Cichorium</taxon>
    </lineage>
</organism>
<protein>
    <submittedName>
        <fullName evidence="1">Uncharacterized protein</fullName>
    </submittedName>
</protein>